<dbReference type="GO" id="GO:0051539">
    <property type="term" value="F:4 iron, 4 sulfur cluster binding"/>
    <property type="evidence" value="ECO:0007669"/>
    <property type="project" value="UniProtKB-KW"/>
</dbReference>
<dbReference type="PANTHER" id="PTHR30352">
    <property type="entry name" value="PYRUVATE FORMATE-LYASE-ACTIVATING ENZYME"/>
    <property type="match status" value="1"/>
</dbReference>
<keyword evidence="6" id="KW-0411">Iron-sulfur</keyword>
<proteinExistence type="predicted"/>
<keyword evidence="5" id="KW-0408">Iron</keyword>
<dbReference type="PANTHER" id="PTHR30352:SF13">
    <property type="entry name" value="GLYCYL-RADICAL ENZYME ACTIVATING ENZYME YJJW-RELATED"/>
    <property type="match status" value="1"/>
</dbReference>
<dbReference type="SUPFAM" id="SSF102114">
    <property type="entry name" value="Radical SAM enzymes"/>
    <property type="match status" value="1"/>
</dbReference>
<evidence type="ECO:0000256" key="2">
    <source>
        <dbReference type="ARBA" id="ARBA00022485"/>
    </source>
</evidence>
<accession>A0A133U8M0</accession>
<comment type="caution">
    <text evidence="8">The sequence shown here is derived from an EMBL/GenBank/DDBJ whole genome shotgun (WGS) entry which is preliminary data.</text>
</comment>
<dbReference type="PROSITE" id="PS51918">
    <property type="entry name" value="RADICAL_SAM"/>
    <property type="match status" value="1"/>
</dbReference>
<evidence type="ECO:0000259" key="7">
    <source>
        <dbReference type="PROSITE" id="PS51918"/>
    </source>
</evidence>
<evidence type="ECO:0000313" key="9">
    <source>
        <dbReference type="Proteomes" id="UP000070184"/>
    </source>
</evidence>
<dbReference type="Gene3D" id="3.20.20.70">
    <property type="entry name" value="Aldolase class I"/>
    <property type="match status" value="1"/>
</dbReference>
<dbReference type="Pfam" id="PF04055">
    <property type="entry name" value="Radical_SAM"/>
    <property type="match status" value="1"/>
</dbReference>
<name>A0A133U8M0_9EURY</name>
<comment type="cofactor">
    <cofactor evidence="1">
        <name>[4Fe-4S] cluster</name>
        <dbReference type="ChEBI" id="CHEBI:49883"/>
    </cofactor>
</comment>
<evidence type="ECO:0000256" key="4">
    <source>
        <dbReference type="ARBA" id="ARBA00022723"/>
    </source>
</evidence>
<dbReference type="Proteomes" id="UP000070184">
    <property type="component" value="Unassembled WGS sequence"/>
</dbReference>
<dbReference type="InterPro" id="IPR007197">
    <property type="entry name" value="rSAM"/>
</dbReference>
<feature type="domain" description="Radical SAM core" evidence="7">
    <location>
        <begin position="13"/>
        <end position="226"/>
    </location>
</feature>
<organism evidence="8 9">
    <name type="scientific">candidate division MSBL1 archaeon SCGC-AAA259B11</name>
    <dbReference type="NCBI Taxonomy" id="1698260"/>
    <lineage>
        <taxon>Archaea</taxon>
        <taxon>Methanobacteriati</taxon>
        <taxon>Methanobacteriota</taxon>
        <taxon>candidate division MSBL1</taxon>
    </lineage>
</organism>
<dbReference type="EMBL" id="LHXK01000003">
    <property type="protein sequence ID" value="KXA90530.1"/>
    <property type="molecule type" value="Genomic_DNA"/>
</dbReference>
<evidence type="ECO:0000256" key="1">
    <source>
        <dbReference type="ARBA" id="ARBA00001966"/>
    </source>
</evidence>
<evidence type="ECO:0000256" key="5">
    <source>
        <dbReference type="ARBA" id="ARBA00023004"/>
    </source>
</evidence>
<dbReference type="InterPro" id="IPR013785">
    <property type="entry name" value="Aldolase_TIM"/>
</dbReference>
<dbReference type="AlphaFoldDB" id="A0A133U8M0"/>
<dbReference type="NCBIfam" id="TIGR02495">
    <property type="entry name" value="NrdG2"/>
    <property type="match status" value="1"/>
</dbReference>
<dbReference type="InterPro" id="IPR034457">
    <property type="entry name" value="Organic_radical-activating"/>
</dbReference>
<evidence type="ECO:0000256" key="6">
    <source>
        <dbReference type="ARBA" id="ARBA00023014"/>
    </source>
</evidence>
<evidence type="ECO:0000313" key="8">
    <source>
        <dbReference type="EMBL" id="KXA90530.1"/>
    </source>
</evidence>
<dbReference type="InterPro" id="IPR012840">
    <property type="entry name" value="NrdG2"/>
</dbReference>
<dbReference type="InterPro" id="IPR058240">
    <property type="entry name" value="rSAM_sf"/>
</dbReference>
<gene>
    <name evidence="8" type="ORF">AKJ61_00360</name>
</gene>
<keyword evidence="4" id="KW-0479">Metal-binding</keyword>
<dbReference type="SFLD" id="SFLDS00029">
    <property type="entry name" value="Radical_SAM"/>
    <property type="match status" value="1"/>
</dbReference>
<keyword evidence="9" id="KW-1185">Reference proteome</keyword>
<dbReference type="GO" id="GO:0046872">
    <property type="term" value="F:metal ion binding"/>
    <property type="evidence" value="ECO:0007669"/>
    <property type="project" value="UniProtKB-KW"/>
</dbReference>
<protein>
    <recommendedName>
        <fullName evidence="7">Radical SAM core domain-containing protein</fullName>
    </recommendedName>
</protein>
<sequence>MQFKGLEKNSLIEWPGKAVTLTYTGGCNFRCPYCQNKDLVLDPEKIPSIDGEEIIEHLNSKKKWLDGLMVSGGEPTIHRPLLNFAQRVKEEGFEFGIETNGSNPEMLEDLLGGDLLDRCALDIKAPLNGEKYKAATGTDDGKLPEKVEKSMNLLRESEVSYEYRTTVVPKLLVEKDLIDIGKEIQETENFYLQQFIPENTLKKEYEKVEPYSENKLKRIRKRLKDKFGLKFCKIRNI</sequence>
<keyword evidence="3" id="KW-0949">S-adenosyl-L-methionine</keyword>
<keyword evidence="2" id="KW-0004">4Fe-4S</keyword>
<evidence type="ECO:0000256" key="3">
    <source>
        <dbReference type="ARBA" id="ARBA00022691"/>
    </source>
</evidence>
<reference evidence="8 9" key="1">
    <citation type="journal article" date="2016" name="Sci. Rep.">
        <title>Metabolic traits of an uncultured archaeal lineage -MSBL1- from brine pools of the Red Sea.</title>
        <authorList>
            <person name="Mwirichia R."/>
            <person name="Alam I."/>
            <person name="Rashid M."/>
            <person name="Vinu M."/>
            <person name="Ba-Alawi W."/>
            <person name="Anthony Kamau A."/>
            <person name="Kamanda Ngugi D."/>
            <person name="Goker M."/>
            <person name="Klenk H.P."/>
            <person name="Bajic V."/>
            <person name="Stingl U."/>
        </authorList>
    </citation>
    <scope>NUCLEOTIDE SEQUENCE [LARGE SCALE GENOMIC DNA]</scope>
    <source>
        <strain evidence="8">SCGC-AAA259B11</strain>
    </source>
</reference>
<dbReference type="SFLD" id="SFLDG01094">
    <property type="entry name" value="Uncharacterised_Radical_SAM_Su"/>
    <property type="match status" value="1"/>
</dbReference>
<dbReference type="CDD" id="cd01335">
    <property type="entry name" value="Radical_SAM"/>
    <property type="match status" value="1"/>
</dbReference>
<dbReference type="GO" id="GO:0003824">
    <property type="term" value="F:catalytic activity"/>
    <property type="evidence" value="ECO:0007669"/>
    <property type="project" value="InterPro"/>
</dbReference>